<dbReference type="Proteomes" id="UP000198420">
    <property type="component" value="Unassembled WGS sequence"/>
</dbReference>
<reference evidence="3" key="1">
    <citation type="submission" date="2017-06" db="EMBL/GenBank/DDBJ databases">
        <authorList>
            <person name="Varghese N."/>
            <person name="Submissions S."/>
        </authorList>
    </citation>
    <scope>NUCLEOTIDE SEQUENCE [LARGE SCALE GENOMIC DNA]</scope>
    <source>
        <strain evidence="3">DSM 44485</strain>
    </source>
</reference>
<accession>A0A239FJX7</accession>
<evidence type="ECO:0000259" key="1">
    <source>
        <dbReference type="Pfam" id="PF24705"/>
    </source>
</evidence>
<dbReference type="AlphaFoldDB" id="A0A239FJX7"/>
<dbReference type="EMBL" id="FZNP01000021">
    <property type="protein sequence ID" value="SNS57105.1"/>
    <property type="molecule type" value="Genomic_DNA"/>
</dbReference>
<name>A0A239FJX7_9ACTN</name>
<proteinExistence type="predicted"/>
<sequence>MRAISPRRRGTVWRMLPEEGVNAVRVVVGLLVRGDYEELETLTEGRRLSAAEMAGAVTASGRDLISPPDDAFADLEVAGIEQVSGGERAFRVALPLWTAQEGLSSLALRLTLTEVMDGVWTVEVDGIGEAAAG</sequence>
<feature type="domain" description="DUF7668" evidence="1">
    <location>
        <begin position="28"/>
        <end position="127"/>
    </location>
</feature>
<protein>
    <recommendedName>
        <fullName evidence="1">DUF7668 domain-containing protein</fullName>
    </recommendedName>
</protein>
<keyword evidence="3" id="KW-1185">Reference proteome</keyword>
<dbReference type="Pfam" id="PF24705">
    <property type="entry name" value="DUF7668"/>
    <property type="match status" value="1"/>
</dbReference>
<evidence type="ECO:0000313" key="3">
    <source>
        <dbReference type="Proteomes" id="UP000198420"/>
    </source>
</evidence>
<gene>
    <name evidence="2" type="ORF">SAMN06265355_12112</name>
</gene>
<evidence type="ECO:0000313" key="2">
    <source>
        <dbReference type="EMBL" id="SNS57105.1"/>
    </source>
</evidence>
<organism evidence="2 3">
    <name type="scientific">Actinomadura mexicana</name>
    <dbReference type="NCBI Taxonomy" id="134959"/>
    <lineage>
        <taxon>Bacteria</taxon>
        <taxon>Bacillati</taxon>
        <taxon>Actinomycetota</taxon>
        <taxon>Actinomycetes</taxon>
        <taxon>Streptosporangiales</taxon>
        <taxon>Thermomonosporaceae</taxon>
        <taxon>Actinomadura</taxon>
    </lineage>
</organism>
<dbReference type="InterPro" id="IPR056085">
    <property type="entry name" value="DUF7668"/>
</dbReference>